<dbReference type="EMBL" id="WNYA01000095">
    <property type="protein sequence ID" value="KAG8550045.1"/>
    <property type="molecule type" value="Genomic_DNA"/>
</dbReference>
<gene>
    <name evidence="2" type="ORF">GDO81_029246</name>
</gene>
<sequence>MDKDEISRRIFSLALEIISLLSGEDYTLVKKTSDAPVTPSSHLQEPGGEGWSRTRGPIREPPLLSLIHEQRILELTMKMTVLLTGEVSGCGCVFLHGGAGVYRGTQGPVPGRHDGGPPALHITRWNH</sequence>
<keyword evidence="3" id="KW-1185">Reference proteome</keyword>
<evidence type="ECO:0000313" key="2">
    <source>
        <dbReference type="EMBL" id="KAG8550045.1"/>
    </source>
</evidence>
<comment type="caution">
    <text evidence="2">The sequence shown here is derived from an EMBL/GenBank/DDBJ whole genome shotgun (WGS) entry which is preliminary data.</text>
</comment>
<organism evidence="2 3">
    <name type="scientific">Engystomops pustulosus</name>
    <name type="common">Tungara frog</name>
    <name type="synonym">Physalaemus pustulosus</name>
    <dbReference type="NCBI Taxonomy" id="76066"/>
    <lineage>
        <taxon>Eukaryota</taxon>
        <taxon>Metazoa</taxon>
        <taxon>Chordata</taxon>
        <taxon>Craniata</taxon>
        <taxon>Vertebrata</taxon>
        <taxon>Euteleostomi</taxon>
        <taxon>Amphibia</taxon>
        <taxon>Batrachia</taxon>
        <taxon>Anura</taxon>
        <taxon>Neobatrachia</taxon>
        <taxon>Hyloidea</taxon>
        <taxon>Leptodactylidae</taxon>
        <taxon>Leiuperinae</taxon>
        <taxon>Engystomops</taxon>
    </lineage>
</organism>
<evidence type="ECO:0000313" key="3">
    <source>
        <dbReference type="Proteomes" id="UP000824782"/>
    </source>
</evidence>
<dbReference type="AlphaFoldDB" id="A0AAV6ZNZ0"/>
<reference evidence="2" key="1">
    <citation type="thesis" date="2020" institute="ProQuest LLC" country="789 East Eisenhower Parkway, Ann Arbor, MI, USA">
        <title>Comparative Genomics and Chromosome Evolution.</title>
        <authorList>
            <person name="Mudd A.B."/>
        </authorList>
    </citation>
    <scope>NUCLEOTIDE SEQUENCE</scope>
    <source>
        <strain evidence="2">237g6f4</strain>
        <tissue evidence="2">Blood</tissue>
    </source>
</reference>
<proteinExistence type="predicted"/>
<dbReference type="Proteomes" id="UP000824782">
    <property type="component" value="Unassembled WGS sequence"/>
</dbReference>
<feature type="region of interest" description="Disordered" evidence="1">
    <location>
        <begin position="108"/>
        <end position="127"/>
    </location>
</feature>
<protein>
    <submittedName>
        <fullName evidence="2">Uncharacterized protein</fullName>
    </submittedName>
</protein>
<name>A0AAV6ZNZ0_ENGPU</name>
<evidence type="ECO:0000256" key="1">
    <source>
        <dbReference type="SAM" id="MobiDB-lite"/>
    </source>
</evidence>
<feature type="region of interest" description="Disordered" evidence="1">
    <location>
        <begin position="32"/>
        <end position="57"/>
    </location>
</feature>
<accession>A0AAV6ZNZ0</accession>